<evidence type="ECO:0000259" key="5">
    <source>
        <dbReference type="SMART" id="SM00256"/>
    </source>
</evidence>
<evidence type="ECO:0000313" key="6">
    <source>
        <dbReference type="EMBL" id="PPQ65666.1"/>
    </source>
</evidence>
<feature type="region of interest" description="Disordered" evidence="4">
    <location>
        <begin position="436"/>
        <end position="459"/>
    </location>
</feature>
<dbReference type="OrthoDB" id="3219396at2759"/>
<keyword evidence="7" id="KW-1185">Reference proteome</keyword>
<dbReference type="InterPro" id="IPR019775">
    <property type="entry name" value="WD40_repeat_CS"/>
</dbReference>
<dbReference type="InterPro" id="IPR001680">
    <property type="entry name" value="WD40_rpt"/>
</dbReference>
<keyword evidence="2" id="KW-0677">Repeat</keyword>
<evidence type="ECO:0000256" key="3">
    <source>
        <dbReference type="PROSITE-ProRule" id="PRU00221"/>
    </source>
</evidence>
<dbReference type="InterPro" id="IPR036047">
    <property type="entry name" value="F-box-like_dom_sf"/>
</dbReference>
<evidence type="ECO:0000313" key="7">
    <source>
        <dbReference type="Proteomes" id="UP000284706"/>
    </source>
</evidence>
<reference evidence="6 7" key="1">
    <citation type="journal article" date="2018" name="Evol. Lett.">
        <title>Horizontal gene cluster transfer increased hallucinogenic mushroom diversity.</title>
        <authorList>
            <person name="Reynolds H.T."/>
            <person name="Vijayakumar V."/>
            <person name="Gluck-Thaler E."/>
            <person name="Korotkin H.B."/>
            <person name="Matheny P.B."/>
            <person name="Slot J.C."/>
        </authorList>
    </citation>
    <scope>NUCLEOTIDE SEQUENCE [LARGE SCALE GENOMIC DNA]</scope>
    <source>
        <strain evidence="6 7">SRW20</strain>
    </source>
</reference>
<dbReference type="Gene3D" id="1.20.1280.50">
    <property type="match status" value="1"/>
</dbReference>
<dbReference type="InterPro" id="IPR015943">
    <property type="entry name" value="WD40/YVTN_repeat-like_dom_sf"/>
</dbReference>
<protein>
    <recommendedName>
        <fullName evidence="5">F-box domain-containing protein</fullName>
    </recommendedName>
</protein>
<dbReference type="PROSITE" id="PS50082">
    <property type="entry name" value="WD_REPEATS_2"/>
    <property type="match status" value="1"/>
</dbReference>
<keyword evidence="1 3" id="KW-0853">WD repeat</keyword>
<organism evidence="6 7">
    <name type="scientific">Gymnopilus dilepis</name>
    <dbReference type="NCBI Taxonomy" id="231916"/>
    <lineage>
        <taxon>Eukaryota</taxon>
        <taxon>Fungi</taxon>
        <taxon>Dikarya</taxon>
        <taxon>Basidiomycota</taxon>
        <taxon>Agaricomycotina</taxon>
        <taxon>Agaricomycetes</taxon>
        <taxon>Agaricomycetidae</taxon>
        <taxon>Agaricales</taxon>
        <taxon>Agaricineae</taxon>
        <taxon>Hymenogastraceae</taxon>
        <taxon>Gymnopilus</taxon>
    </lineage>
</organism>
<proteinExistence type="predicted"/>
<evidence type="ECO:0000256" key="1">
    <source>
        <dbReference type="ARBA" id="ARBA00022574"/>
    </source>
</evidence>
<dbReference type="InterPro" id="IPR036322">
    <property type="entry name" value="WD40_repeat_dom_sf"/>
</dbReference>
<accession>A0A409VHI4</accession>
<dbReference type="SUPFAM" id="SSF81383">
    <property type="entry name" value="F-box domain"/>
    <property type="match status" value="1"/>
</dbReference>
<dbReference type="SMART" id="SM00320">
    <property type="entry name" value="WD40"/>
    <property type="match status" value="1"/>
</dbReference>
<dbReference type="PROSITE" id="PS00678">
    <property type="entry name" value="WD_REPEATS_1"/>
    <property type="match status" value="1"/>
</dbReference>
<dbReference type="SUPFAM" id="SSF50978">
    <property type="entry name" value="WD40 repeat-like"/>
    <property type="match status" value="1"/>
</dbReference>
<dbReference type="InterPro" id="IPR001810">
    <property type="entry name" value="F-box_dom"/>
</dbReference>
<dbReference type="InParanoid" id="A0A409VHI4"/>
<dbReference type="AlphaFoldDB" id="A0A409VHI4"/>
<gene>
    <name evidence="6" type="ORF">CVT26_000298</name>
</gene>
<dbReference type="Pfam" id="PF25499">
    <property type="entry name" value="Beta-prop_pof12"/>
    <property type="match status" value="1"/>
</dbReference>
<evidence type="ECO:0000256" key="2">
    <source>
        <dbReference type="ARBA" id="ARBA00022737"/>
    </source>
</evidence>
<name>A0A409VHI4_9AGAR</name>
<evidence type="ECO:0000256" key="4">
    <source>
        <dbReference type="SAM" id="MobiDB-lite"/>
    </source>
</evidence>
<comment type="caution">
    <text evidence="6">The sequence shown here is derived from an EMBL/GenBank/DDBJ whole genome shotgun (WGS) entry which is preliminary data.</text>
</comment>
<dbReference type="Gene3D" id="2.130.10.10">
    <property type="entry name" value="YVTN repeat-like/Quinoprotein amine dehydrogenase"/>
    <property type="match status" value="1"/>
</dbReference>
<dbReference type="EMBL" id="NHYE01005648">
    <property type="protein sequence ID" value="PPQ65666.1"/>
    <property type="molecule type" value="Genomic_DNA"/>
</dbReference>
<dbReference type="STRING" id="231916.A0A409VHI4"/>
<dbReference type="Pfam" id="PF12937">
    <property type="entry name" value="F-box-like"/>
    <property type="match status" value="1"/>
</dbReference>
<sequence length="570" mass="62450">MSKRSLSQGLLPPAKRVHLSGKSRPHGSQILSFENSLYDELILCIFSYLSWVDLCATQATSRNWARLAGDNELWRDQYLRVFGRTRLRGAKGFFARMDGREMKPLPGRAARVETQKDWKWMFRISSNWRNGRCSVEECVGPSVQPPIPGRPITAPNTSENEFHIILAGPLTITASSKPTYLPEVLISNHLNHYQTIPCYKHPRQDDPVSMTAMALDQSPPASGLLSLACFLSSGEFFIFEFSPAAPFQPPARRYLHRPSPRMSSLPPTFQAVYYHPLLISVSEDFSLSIFDLSSGNVQLAQTLTSFTSYPPASLVLSSPSSMVFKLVVAYSIPVYPRHWSVGATELIISKGSATSGLGTSSSSSSFREDYKGPLASMMAVTSTRTIRAFDVPSGFVDQASLRTMREQWGRKLLNVADTQTDGKWVIIAPGAGLHFNHTDSRPTASPPSTSTPSSSSFHSPTGLQLYRLVLPAQSNSISASPPKLNFVRTLHGHNSPVVALALADGRCVSLGQNGSIWVWDLEAGTGAEVASADVALTDVVPHSARGTVSFDERRIVSAYSGKVVVRRFDI</sequence>
<feature type="repeat" description="WD" evidence="3">
    <location>
        <begin position="490"/>
        <end position="529"/>
    </location>
</feature>
<dbReference type="SMART" id="SM00256">
    <property type="entry name" value="FBOX"/>
    <property type="match status" value="1"/>
</dbReference>
<dbReference type="Proteomes" id="UP000284706">
    <property type="component" value="Unassembled WGS sequence"/>
</dbReference>
<feature type="compositionally biased region" description="Low complexity" evidence="4">
    <location>
        <begin position="441"/>
        <end position="459"/>
    </location>
</feature>
<feature type="domain" description="F-box" evidence="5">
    <location>
        <begin position="37"/>
        <end position="77"/>
    </location>
</feature>